<keyword evidence="3" id="KW-1185">Reference proteome</keyword>
<dbReference type="KEGG" id="gaz:Pan241w_17400"/>
<evidence type="ECO:0000313" key="3">
    <source>
        <dbReference type="Proteomes" id="UP000317171"/>
    </source>
</evidence>
<evidence type="ECO:0000313" key="2">
    <source>
        <dbReference type="EMBL" id="QDT41677.1"/>
    </source>
</evidence>
<feature type="compositionally biased region" description="Basic and acidic residues" evidence="1">
    <location>
        <begin position="65"/>
        <end position="75"/>
    </location>
</feature>
<gene>
    <name evidence="2" type="ORF">Pan241w_17400</name>
</gene>
<reference evidence="2 3" key="1">
    <citation type="submission" date="2019-02" db="EMBL/GenBank/DDBJ databases">
        <title>Deep-cultivation of Planctomycetes and their phenomic and genomic characterization uncovers novel biology.</title>
        <authorList>
            <person name="Wiegand S."/>
            <person name="Jogler M."/>
            <person name="Boedeker C."/>
            <person name="Pinto D."/>
            <person name="Vollmers J."/>
            <person name="Rivas-Marin E."/>
            <person name="Kohn T."/>
            <person name="Peeters S.H."/>
            <person name="Heuer A."/>
            <person name="Rast P."/>
            <person name="Oberbeckmann S."/>
            <person name="Bunk B."/>
            <person name="Jeske O."/>
            <person name="Meyerdierks A."/>
            <person name="Storesund J.E."/>
            <person name="Kallscheuer N."/>
            <person name="Luecker S."/>
            <person name="Lage O.M."/>
            <person name="Pohl T."/>
            <person name="Merkel B.J."/>
            <person name="Hornburger P."/>
            <person name="Mueller R.-W."/>
            <person name="Bruemmer F."/>
            <person name="Labrenz M."/>
            <person name="Spormann A.M."/>
            <person name="Op den Camp H."/>
            <person name="Overmann J."/>
            <person name="Amann R."/>
            <person name="Jetten M.S.M."/>
            <person name="Mascher T."/>
            <person name="Medema M.H."/>
            <person name="Devos D.P."/>
            <person name="Kaster A.-K."/>
            <person name="Ovreas L."/>
            <person name="Rohde M."/>
            <person name="Galperin M.Y."/>
            <person name="Jogler C."/>
        </authorList>
    </citation>
    <scope>NUCLEOTIDE SEQUENCE [LARGE SCALE GENOMIC DNA]</scope>
    <source>
        <strain evidence="2 3">Pan241w</strain>
    </source>
</reference>
<feature type="region of interest" description="Disordered" evidence="1">
    <location>
        <begin position="61"/>
        <end position="86"/>
    </location>
</feature>
<dbReference type="Proteomes" id="UP000317171">
    <property type="component" value="Chromosome"/>
</dbReference>
<organism evidence="2 3">
    <name type="scientific">Gimesia alba</name>
    <dbReference type="NCBI Taxonomy" id="2527973"/>
    <lineage>
        <taxon>Bacteria</taxon>
        <taxon>Pseudomonadati</taxon>
        <taxon>Planctomycetota</taxon>
        <taxon>Planctomycetia</taxon>
        <taxon>Planctomycetales</taxon>
        <taxon>Planctomycetaceae</taxon>
        <taxon>Gimesia</taxon>
    </lineage>
</organism>
<protein>
    <submittedName>
        <fullName evidence="2">Uncharacterized protein</fullName>
    </submittedName>
</protein>
<accession>A0A517RCR0</accession>
<dbReference type="EMBL" id="CP036269">
    <property type="protein sequence ID" value="QDT41677.1"/>
    <property type="molecule type" value="Genomic_DNA"/>
</dbReference>
<dbReference type="AlphaFoldDB" id="A0A517RCR0"/>
<name>A0A517RCR0_9PLAN</name>
<evidence type="ECO:0000256" key="1">
    <source>
        <dbReference type="SAM" id="MobiDB-lite"/>
    </source>
</evidence>
<proteinExistence type="predicted"/>
<sequence>MQNLIVIILIIVAVVAMVLGEWVSFADLNESSTITIHKDEVKKDTESALEKGEALIEDATQQGRDLIDQTQDSKTDQAAPDTLKQQ</sequence>